<dbReference type="EMBL" id="BSEH01000190">
    <property type="protein sequence ID" value="GLJ57796.1"/>
    <property type="molecule type" value="Genomic_DNA"/>
</dbReference>
<reference evidence="2" key="1">
    <citation type="submission" date="2022-12" db="EMBL/GenBank/DDBJ databases">
        <title>Chromosome-Level Genome Assembly of Japanese Cedar (Cryptomeriajaponica D. Don).</title>
        <authorList>
            <person name="Fujino T."/>
            <person name="Yamaguchi K."/>
            <person name="Yokoyama T."/>
            <person name="Hamanaka T."/>
            <person name="Harazono Y."/>
            <person name="Kamada H."/>
            <person name="Kobayashi W."/>
            <person name="Ujino-Ihara T."/>
            <person name="Uchiyama K."/>
            <person name="Matsumoto A."/>
            <person name="Izuno A."/>
            <person name="Tsumura Y."/>
            <person name="Toyoda A."/>
            <person name="Shigenobu S."/>
            <person name="Moriguchi Y."/>
            <person name="Ueno S."/>
            <person name="Kasahara M."/>
        </authorList>
    </citation>
    <scope>NUCLEOTIDE SEQUENCE</scope>
</reference>
<dbReference type="AlphaFoldDB" id="A0AAD3NTV5"/>
<gene>
    <name evidence="1" type="ORF">SUGI_1373550</name>
    <name evidence="2" type="ORF">SUGI_1493880</name>
</gene>
<keyword evidence="3" id="KW-1185">Reference proteome</keyword>
<accession>A0AAD3NTV5</accession>
<proteinExistence type="predicted"/>
<dbReference type="Proteomes" id="UP001234787">
    <property type="component" value="Unassembled WGS sequence"/>
</dbReference>
<sequence>MNRVTKDHPLCINKAAAWLLLPPLLVGMIGRPRPLSLHLIDASELRSVPKEEYRFSRGSQSSPYRIYFQIAAYSSLPLLLLDLLTSTIGIGAAGLTATGSANIEVGAVGYEKLDLLLPALASAFAMIGDRRLLQRLLVVNENKPLLPPMLVFSTRMLPEDLWEVLDSPNSIRNISL</sequence>
<comment type="caution">
    <text evidence="2">The sequence shown here is derived from an EMBL/GenBank/DDBJ whole genome shotgun (WGS) entry which is preliminary data.</text>
</comment>
<protein>
    <submittedName>
        <fullName evidence="2">Uncharacterized protein</fullName>
    </submittedName>
</protein>
<evidence type="ECO:0000313" key="2">
    <source>
        <dbReference type="EMBL" id="GLJ59133.1"/>
    </source>
</evidence>
<dbReference type="EMBL" id="BSEH01000707">
    <property type="protein sequence ID" value="GLJ59133.1"/>
    <property type="molecule type" value="Genomic_DNA"/>
</dbReference>
<name>A0AAD3NTV5_CRYJA</name>
<organism evidence="2 3">
    <name type="scientific">Cryptomeria japonica</name>
    <name type="common">Japanese cedar</name>
    <name type="synonym">Cupressus japonica</name>
    <dbReference type="NCBI Taxonomy" id="3369"/>
    <lineage>
        <taxon>Eukaryota</taxon>
        <taxon>Viridiplantae</taxon>
        <taxon>Streptophyta</taxon>
        <taxon>Embryophyta</taxon>
        <taxon>Tracheophyta</taxon>
        <taxon>Spermatophyta</taxon>
        <taxon>Pinopsida</taxon>
        <taxon>Pinidae</taxon>
        <taxon>Conifers II</taxon>
        <taxon>Cupressales</taxon>
        <taxon>Cupressaceae</taxon>
        <taxon>Cryptomeria</taxon>
    </lineage>
</organism>
<evidence type="ECO:0000313" key="3">
    <source>
        <dbReference type="Proteomes" id="UP001234787"/>
    </source>
</evidence>
<evidence type="ECO:0000313" key="1">
    <source>
        <dbReference type="EMBL" id="GLJ57796.1"/>
    </source>
</evidence>